<dbReference type="SUPFAM" id="SSF51735">
    <property type="entry name" value="NAD(P)-binding Rossmann-fold domains"/>
    <property type="match status" value="1"/>
</dbReference>
<feature type="transmembrane region" description="Helical" evidence="2">
    <location>
        <begin position="102"/>
        <end position="122"/>
    </location>
</feature>
<dbReference type="InterPro" id="IPR029063">
    <property type="entry name" value="SAM-dependent_MTases_sf"/>
</dbReference>
<keyword evidence="2" id="KW-0812">Transmembrane</keyword>
<reference evidence="5" key="1">
    <citation type="journal article" date="2019" name="Int. J. Syst. Evol. Microbiol.">
        <title>The Global Catalogue of Microorganisms (GCM) 10K type strain sequencing project: providing services to taxonomists for standard genome sequencing and annotation.</title>
        <authorList>
            <consortium name="The Broad Institute Genomics Platform"/>
            <consortium name="The Broad Institute Genome Sequencing Center for Infectious Disease"/>
            <person name="Wu L."/>
            <person name="Ma J."/>
        </authorList>
    </citation>
    <scope>NUCLEOTIDE SEQUENCE [LARGE SCALE GENOMIC DNA]</scope>
    <source>
        <strain evidence="5">KCTC 42986</strain>
    </source>
</reference>
<dbReference type="Pfam" id="PF02719">
    <property type="entry name" value="Polysacc_synt_2"/>
    <property type="match status" value="1"/>
</dbReference>
<sequence>MKVTLMLAADLIALPLCFLAAMLLRLGDFDQTMRYGSTSYVLISVVTISAFTMSGLYRAVIRFIDYRLLAATGTGLAVVVLFAYLLSLTFDYNRLPHGAFMIYWFIAFSYVVTSRLMVRAFLRNHGGRQHKVENLVAIYGAGEPGAQLALAMRTSDEYRPVCFFDEKHVLNKHTIAGLKVFHSDRLLAVVNKLGIKSIVIAIPSVSPERLLKIVHKMREAGVTIKILRSLVDLADDRGSNHSIRDIKIEDLLGRDPVPPQIDLFAKCVSGKNILVTGAGGSIGSELCRQIMTLSPNRVHLLDHSEFALYTIKQELQMRFPGLNVQEHLGTVCSSSLVERIMQEGRIDTVYHAAAYKHVPLVESNFVEGIRNNVIGAGVVARAAEKFRIETCVLISTDKAVRPTNIMGASKRIAELIFQAAAAKSTNGTTFCMVRFGNVLGSSGSVVPLFQQQIEHGGPLTITHPEVIRYFMLIPEAAQLVIQAGAMAKGGDVFVLDMGDPIKIVDLARTMIVMSGFTEKSKQNPTGDIEVRFVGLRPGEKLYEELLIGEQAYPSAHPRIMFTTENSIHPDLLDRQIANLMAVCKTNNRAMIESMIQTIVTEYTSQAKMEIPSEVHQTFQFPPRYAGHGAAPLKA</sequence>
<dbReference type="PANTHER" id="PTHR43318">
    <property type="entry name" value="UDP-N-ACETYLGLUCOSAMINE 4,6-DEHYDRATASE"/>
    <property type="match status" value="1"/>
</dbReference>
<dbReference type="PANTHER" id="PTHR43318:SF1">
    <property type="entry name" value="POLYSACCHARIDE BIOSYNTHESIS PROTEIN EPSC-RELATED"/>
    <property type="match status" value="1"/>
</dbReference>
<comment type="caution">
    <text evidence="4">The sequence shown here is derived from an EMBL/GenBank/DDBJ whole genome shotgun (WGS) entry which is preliminary data.</text>
</comment>
<feature type="domain" description="Polysaccharide biosynthesis protein CapD-like" evidence="3">
    <location>
        <begin position="273"/>
        <end position="562"/>
    </location>
</feature>
<evidence type="ECO:0000256" key="2">
    <source>
        <dbReference type="SAM" id="Phobius"/>
    </source>
</evidence>
<evidence type="ECO:0000256" key="1">
    <source>
        <dbReference type="ARBA" id="ARBA00007430"/>
    </source>
</evidence>
<organism evidence="4 5">
    <name type="scientific">Undibacterium arcticum</name>
    <dbReference type="NCBI Taxonomy" id="1762892"/>
    <lineage>
        <taxon>Bacteria</taxon>
        <taxon>Pseudomonadati</taxon>
        <taxon>Pseudomonadota</taxon>
        <taxon>Betaproteobacteria</taxon>
        <taxon>Burkholderiales</taxon>
        <taxon>Oxalobacteraceae</taxon>
        <taxon>Undibacterium</taxon>
    </lineage>
</organism>
<dbReference type="Gene3D" id="3.40.50.720">
    <property type="entry name" value="NAD(P)-binding Rossmann-like Domain"/>
    <property type="match status" value="2"/>
</dbReference>
<feature type="transmembrane region" description="Helical" evidence="2">
    <location>
        <begin position="68"/>
        <end position="90"/>
    </location>
</feature>
<keyword evidence="2" id="KW-0472">Membrane</keyword>
<proteinExistence type="inferred from homology"/>
<feature type="transmembrane region" description="Helical" evidence="2">
    <location>
        <begin position="7"/>
        <end position="27"/>
    </location>
</feature>
<dbReference type="RefSeq" id="WP_390332327.1">
    <property type="nucleotide sequence ID" value="NZ_JBHRTP010000058.1"/>
</dbReference>
<protein>
    <submittedName>
        <fullName evidence="4">Polysaccharide biosynthesis protein</fullName>
    </submittedName>
</protein>
<dbReference type="InterPro" id="IPR051203">
    <property type="entry name" value="Polysaccharide_Synthase-Rel"/>
</dbReference>
<feature type="transmembrane region" description="Helical" evidence="2">
    <location>
        <begin position="39"/>
        <end position="61"/>
    </location>
</feature>
<name>A0ABV7F4R2_9BURK</name>
<evidence type="ECO:0000313" key="4">
    <source>
        <dbReference type="EMBL" id="MFC3109912.1"/>
    </source>
</evidence>
<dbReference type="SUPFAM" id="SSF53335">
    <property type="entry name" value="S-adenosyl-L-methionine-dependent methyltransferases"/>
    <property type="match status" value="1"/>
</dbReference>
<dbReference type="InterPro" id="IPR003869">
    <property type="entry name" value="Polysac_CapD-like"/>
</dbReference>
<dbReference type="Pfam" id="PF13727">
    <property type="entry name" value="CoA_binding_3"/>
    <property type="match status" value="1"/>
</dbReference>
<accession>A0ABV7F4R2</accession>
<dbReference type="EMBL" id="JBHRTP010000058">
    <property type="protein sequence ID" value="MFC3109912.1"/>
    <property type="molecule type" value="Genomic_DNA"/>
</dbReference>
<evidence type="ECO:0000313" key="5">
    <source>
        <dbReference type="Proteomes" id="UP001595530"/>
    </source>
</evidence>
<gene>
    <name evidence="4" type="ORF">ACFOFO_18410</name>
</gene>
<evidence type="ECO:0000259" key="3">
    <source>
        <dbReference type="Pfam" id="PF02719"/>
    </source>
</evidence>
<dbReference type="CDD" id="cd05237">
    <property type="entry name" value="UDP_invert_4-6DH_SDR_e"/>
    <property type="match status" value="1"/>
</dbReference>
<dbReference type="Proteomes" id="UP001595530">
    <property type="component" value="Unassembled WGS sequence"/>
</dbReference>
<dbReference type="InterPro" id="IPR036291">
    <property type="entry name" value="NAD(P)-bd_dom_sf"/>
</dbReference>
<keyword evidence="2" id="KW-1133">Transmembrane helix</keyword>
<comment type="similarity">
    <text evidence="1">Belongs to the polysaccharide synthase family.</text>
</comment>
<keyword evidence="5" id="KW-1185">Reference proteome</keyword>